<sequence>MALHSYLSFHCCKFDALSSAEEVKPLNYTRSMSGNFFVVPDRFSATPPSPGNERWMEGCRRGRPRVCDFSRALTAVSAADAAAQARGSSDTSDSMKVLGNVVKLQSNGSNLYISGR</sequence>
<accession>A0A3N0YEQ1</accession>
<gene>
    <name evidence="1" type="ORF">DPX16_18275</name>
</gene>
<dbReference type="AlphaFoldDB" id="A0A3N0YEQ1"/>
<keyword evidence="2" id="KW-1185">Reference proteome</keyword>
<evidence type="ECO:0000313" key="2">
    <source>
        <dbReference type="Proteomes" id="UP000281406"/>
    </source>
</evidence>
<name>A0A3N0YEQ1_ANAGA</name>
<protein>
    <submittedName>
        <fullName evidence="1">Uncharacterized protein</fullName>
    </submittedName>
</protein>
<evidence type="ECO:0000313" key="1">
    <source>
        <dbReference type="EMBL" id="ROL44564.1"/>
    </source>
</evidence>
<dbReference type="EMBL" id="RJVU01044706">
    <property type="protein sequence ID" value="ROL44564.1"/>
    <property type="molecule type" value="Genomic_DNA"/>
</dbReference>
<organism evidence="1 2">
    <name type="scientific">Anabarilius grahami</name>
    <name type="common">Kanglang fish</name>
    <name type="synonym">Barilius grahami</name>
    <dbReference type="NCBI Taxonomy" id="495550"/>
    <lineage>
        <taxon>Eukaryota</taxon>
        <taxon>Metazoa</taxon>
        <taxon>Chordata</taxon>
        <taxon>Craniata</taxon>
        <taxon>Vertebrata</taxon>
        <taxon>Euteleostomi</taxon>
        <taxon>Actinopterygii</taxon>
        <taxon>Neopterygii</taxon>
        <taxon>Teleostei</taxon>
        <taxon>Ostariophysi</taxon>
        <taxon>Cypriniformes</taxon>
        <taxon>Xenocyprididae</taxon>
        <taxon>Xenocypridinae</taxon>
        <taxon>Xenocypridinae incertae sedis</taxon>
        <taxon>Anabarilius</taxon>
    </lineage>
</organism>
<proteinExistence type="predicted"/>
<dbReference type="Proteomes" id="UP000281406">
    <property type="component" value="Unassembled WGS sequence"/>
</dbReference>
<comment type="caution">
    <text evidence="1">The sequence shown here is derived from an EMBL/GenBank/DDBJ whole genome shotgun (WGS) entry which is preliminary data.</text>
</comment>
<reference evidence="1 2" key="1">
    <citation type="submission" date="2018-10" db="EMBL/GenBank/DDBJ databases">
        <title>Genome assembly for a Yunnan-Guizhou Plateau 3E fish, Anabarilius grahami (Regan), and its evolutionary and genetic applications.</title>
        <authorList>
            <person name="Jiang W."/>
        </authorList>
    </citation>
    <scope>NUCLEOTIDE SEQUENCE [LARGE SCALE GENOMIC DNA]</scope>
    <source>
        <strain evidence="1">AG-KIZ</strain>
        <tissue evidence="1">Muscle</tissue>
    </source>
</reference>